<evidence type="ECO:0000256" key="4">
    <source>
        <dbReference type="ARBA" id="ARBA00022475"/>
    </source>
</evidence>
<dbReference type="PANTHER" id="PTHR21716">
    <property type="entry name" value="TRANSMEMBRANE PROTEIN"/>
    <property type="match status" value="1"/>
</dbReference>
<evidence type="ECO:0000256" key="6">
    <source>
        <dbReference type="ARBA" id="ARBA00022989"/>
    </source>
</evidence>
<dbReference type="PANTHER" id="PTHR21716:SF53">
    <property type="entry name" value="PERMEASE PERM-RELATED"/>
    <property type="match status" value="1"/>
</dbReference>
<evidence type="ECO:0000256" key="1">
    <source>
        <dbReference type="ARBA" id="ARBA00004651"/>
    </source>
</evidence>
<feature type="transmembrane region" description="Helical" evidence="8">
    <location>
        <begin position="275"/>
        <end position="295"/>
    </location>
</feature>
<dbReference type="GO" id="GO:0005886">
    <property type="term" value="C:plasma membrane"/>
    <property type="evidence" value="ECO:0007669"/>
    <property type="project" value="UniProtKB-SubCell"/>
</dbReference>
<keyword evidence="7 8" id="KW-0472">Membrane</keyword>
<dbReference type="Pfam" id="PF01594">
    <property type="entry name" value="AI-2E_transport"/>
    <property type="match status" value="1"/>
</dbReference>
<feature type="transmembrane region" description="Helical" evidence="8">
    <location>
        <begin position="20"/>
        <end position="37"/>
    </location>
</feature>
<feature type="transmembrane region" description="Helical" evidence="8">
    <location>
        <begin position="210"/>
        <end position="232"/>
    </location>
</feature>
<dbReference type="FunCoup" id="A0A1I1YQV4">
    <property type="interactions" value="175"/>
</dbReference>
<reference evidence="9 10" key="1">
    <citation type="submission" date="2016-10" db="EMBL/GenBank/DDBJ databases">
        <authorList>
            <person name="de Groot N.N."/>
        </authorList>
    </citation>
    <scope>NUCLEOTIDE SEQUENCE [LARGE SCALE GENOMIC DNA]</scope>
    <source>
        <strain evidence="9 10">DSM 19012</strain>
    </source>
</reference>
<name>A0A1I1YQV4_9BACT</name>
<evidence type="ECO:0000256" key="2">
    <source>
        <dbReference type="ARBA" id="ARBA00009773"/>
    </source>
</evidence>
<dbReference type="OrthoDB" id="9793390at2"/>
<keyword evidence="6 8" id="KW-1133">Transmembrane helix</keyword>
<feature type="transmembrane region" description="Helical" evidence="8">
    <location>
        <begin position="238"/>
        <end position="268"/>
    </location>
</feature>
<dbReference type="InterPro" id="IPR002549">
    <property type="entry name" value="AI-2E-like"/>
</dbReference>
<gene>
    <name evidence="9" type="ORF">SAMN05444380_10888</name>
</gene>
<accession>A0A1I1YQV4</accession>
<dbReference type="Proteomes" id="UP000181976">
    <property type="component" value="Unassembled WGS sequence"/>
</dbReference>
<dbReference type="InParanoid" id="A0A1I1YQV4"/>
<dbReference type="AlphaFoldDB" id="A0A1I1YQV4"/>
<comment type="subcellular location">
    <subcellularLocation>
        <location evidence="1">Cell membrane</location>
        <topology evidence="1">Multi-pass membrane protein</topology>
    </subcellularLocation>
</comment>
<protein>
    <submittedName>
        <fullName evidence="9">Predicted PurR-regulated permease PerM</fullName>
    </submittedName>
</protein>
<evidence type="ECO:0000256" key="3">
    <source>
        <dbReference type="ARBA" id="ARBA00022448"/>
    </source>
</evidence>
<evidence type="ECO:0000256" key="5">
    <source>
        <dbReference type="ARBA" id="ARBA00022692"/>
    </source>
</evidence>
<comment type="similarity">
    <text evidence="2">Belongs to the autoinducer-2 exporter (AI-2E) (TC 2.A.86) family.</text>
</comment>
<keyword evidence="4" id="KW-1003">Cell membrane</keyword>
<dbReference type="RefSeq" id="WP_010527090.1">
    <property type="nucleotide sequence ID" value="NZ_AFSL01000026.1"/>
</dbReference>
<feature type="transmembrane region" description="Helical" evidence="8">
    <location>
        <begin position="69"/>
        <end position="91"/>
    </location>
</feature>
<dbReference type="EMBL" id="FONA01000008">
    <property type="protein sequence ID" value="SFE21916.1"/>
    <property type="molecule type" value="Genomic_DNA"/>
</dbReference>
<proteinExistence type="inferred from homology"/>
<organism evidence="9 10">
    <name type="scientific">Thermophagus xiamenensis</name>
    <dbReference type="NCBI Taxonomy" id="385682"/>
    <lineage>
        <taxon>Bacteria</taxon>
        <taxon>Pseudomonadati</taxon>
        <taxon>Bacteroidota</taxon>
        <taxon>Bacteroidia</taxon>
        <taxon>Marinilabiliales</taxon>
        <taxon>Marinilabiliaceae</taxon>
        <taxon>Thermophagus</taxon>
    </lineage>
</organism>
<sequence>MKKGLESIRSERRYLIAQRMSYSLLAIILFIYGLIAVRDFLWPIAFGFLLSYLFFPVVDWLERHKFPRILANLIVIVTGLGILFTLGLLAFSKISSVANDLPRLAEAGMRKLADFVADISAHFGFDRQETKMLIKEQIGNMLSSGGQYFQNIFNSTASIIVSFGLLPVYIFLFLFYRSKFARFLIMNFGYENRYKVISILREISHVFVRYMAGVLMVVIILCIINSTGLWIVGLRYPIAFGIISAMFNFIPYFGTLLGGAVPLIFALIGENDPALAFRVVILFGIVQFIDNNILTPNIVGGNVRVNPFFIITGLLAAGFIWGIPGLLLIVPFLAITRIVFSHIDSMKPFAFLLGDQGTAKHSLTLDKFKKLWRKIIRK</sequence>
<evidence type="ECO:0000313" key="10">
    <source>
        <dbReference type="Proteomes" id="UP000181976"/>
    </source>
</evidence>
<feature type="transmembrane region" description="Helical" evidence="8">
    <location>
        <begin position="307"/>
        <end position="340"/>
    </location>
</feature>
<evidence type="ECO:0000256" key="8">
    <source>
        <dbReference type="SAM" id="Phobius"/>
    </source>
</evidence>
<dbReference type="STRING" id="385682.SAMN05444380_10888"/>
<feature type="transmembrane region" description="Helical" evidence="8">
    <location>
        <begin position="152"/>
        <end position="176"/>
    </location>
</feature>
<keyword evidence="3" id="KW-0813">Transport</keyword>
<keyword evidence="10" id="KW-1185">Reference proteome</keyword>
<dbReference type="eggNOG" id="COG0628">
    <property type="taxonomic scope" value="Bacteria"/>
</dbReference>
<feature type="transmembrane region" description="Helical" evidence="8">
    <location>
        <begin position="43"/>
        <end position="62"/>
    </location>
</feature>
<evidence type="ECO:0000256" key="7">
    <source>
        <dbReference type="ARBA" id="ARBA00023136"/>
    </source>
</evidence>
<evidence type="ECO:0000313" key="9">
    <source>
        <dbReference type="EMBL" id="SFE21916.1"/>
    </source>
</evidence>
<keyword evidence="5 8" id="KW-0812">Transmembrane</keyword>